<dbReference type="STRING" id="591159.SSQG_07067"/>
<dbReference type="AlphaFoldDB" id="D9XBJ6"/>
<evidence type="ECO:0000313" key="3">
    <source>
        <dbReference type="Proteomes" id="UP000004184"/>
    </source>
</evidence>
<accession>D9XBJ6</accession>
<reference evidence="3" key="1">
    <citation type="submission" date="2009-02" db="EMBL/GenBank/DDBJ databases">
        <title>Annotation of Streptomyces viridochromogenes strain DSM 40736.</title>
        <authorList>
            <consortium name="The Broad Institute Genome Sequencing Platform"/>
            <consortium name="Broad Institute Microbial Sequencing Center"/>
            <person name="Fischbach M."/>
            <person name="Godfrey P."/>
            <person name="Ward D."/>
            <person name="Young S."/>
            <person name="Zeng Q."/>
            <person name="Koehrsen M."/>
            <person name="Alvarado L."/>
            <person name="Berlin A.M."/>
            <person name="Bochicchio J."/>
            <person name="Borenstein D."/>
            <person name="Chapman S.B."/>
            <person name="Chen Z."/>
            <person name="Engels R."/>
            <person name="Freedman E."/>
            <person name="Gellesch M."/>
            <person name="Goldberg J."/>
            <person name="Griggs A."/>
            <person name="Gujja S."/>
            <person name="Heilman E.R."/>
            <person name="Heiman D.I."/>
            <person name="Hepburn T.A."/>
            <person name="Howarth C."/>
            <person name="Jen D."/>
            <person name="Larson L."/>
            <person name="Lewis B."/>
            <person name="Mehta T."/>
            <person name="Park D."/>
            <person name="Pearson M."/>
            <person name="Richards J."/>
            <person name="Roberts A."/>
            <person name="Saif S."/>
            <person name="Shea T.D."/>
            <person name="Shenoy N."/>
            <person name="Sisk P."/>
            <person name="Stolte C."/>
            <person name="Sykes S.N."/>
            <person name="Thomson T."/>
            <person name="Walk T."/>
            <person name="White J."/>
            <person name="Yandava C."/>
            <person name="Straight P."/>
            <person name="Clardy J."/>
            <person name="Hung D."/>
            <person name="Kolter R."/>
            <person name="Mekalanos J."/>
            <person name="Walker S."/>
            <person name="Walsh C.T."/>
            <person name="Wieland-Brown L.C."/>
            <person name="Haas B."/>
            <person name="Nusbaum C."/>
            <person name="Birren B."/>
        </authorList>
    </citation>
    <scope>NUCLEOTIDE SEQUENCE [LARGE SCALE GENOMIC DNA]</scope>
    <source>
        <strain evidence="3">DSM 40736 / JCM 4977 / BCRC 1201 / Tue 494</strain>
    </source>
</reference>
<dbReference type="eggNOG" id="COG1975">
    <property type="taxonomic scope" value="Bacteria"/>
</dbReference>
<dbReference type="RefSeq" id="WP_003994700.1">
    <property type="nucleotide sequence ID" value="NZ_GG657757.1"/>
</dbReference>
<dbReference type="EMBL" id="GG657757">
    <property type="protein sequence ID" value="EFL36548.1"/>
    <property type="molecule type" value="Genomic_DNA"/>
</dbReference>
<proteinExistence type="predicted"/>
<dbReference type="HOGENOM" id="CLU_2385003_0_0_11"/>
<evidence type="ECO:0000313" key="2">
    <source>
        <dbReference type="EMBL" id="EFL36548.1"/>
    </source>
</evidence>
<dbReference type="Proteomes" id="UP000004184">
    <property type="component" value="Unassembled WGS sequence"/>
</dbReference>
<name>D9XBJ6_STRVT</name>
<sequence>MTASCVASTRRAPSTGIPVHADRPFPSAAPFDIPLLPVALDLGARTPEETAVSITAEIIAHANQTTGLPLTQVTGPIHRVSGAAGRWSFDRAVG</sequence>
<protein>
    <submittedName>
        <fullName evidence="2">Predicted protein</fullName>
    </submittedName>
</protein>
<evidence type="ECO:0000256" key="1">
    <source>
        <dbReference type="SAM" id="MobiDB-lite"/>
    </source>
</evidence>
<gene>
    <name evidence="2" type="ORF">SSQG_07067</name>
</gene>
<keyword evidence="3" id="KW-1185">Reference proteome</keyword>
<organism evidence="2 3">
    <name type="scientific">Streptomyces viridochromogenes (strain DSM 40736 / JCM 4977 / BCRC 1201 / Tue 494)</name>
    <dbReference type="NCBI Taxonomy" id="591159"/>
    <lineage>
        <taxon>Bacteria</taxon>
        <taxon>Bacillati</taxon>
        <taxon>Actinomycetota</taxon>
        <taxon>Actinomycetes</taxon>
        <taxon>Kitasatosporales</taxon>
        <taxon>Streptomycetaceae</taxon>
        <taxon>Streptomyces</taxon>
    </lineage>
</organism>
<feature type="region of interest" description="Disordered" evidence="1">
    <location>
        <begin position="1"/>
        <end position="21"/>
    </location>
</feature>
<dbReference type="Gene3D" id="3.40.50.720">
    <property type="entry name" value="NAD(P)-binding Rossmann-like Domain"/>
    <property type="match status" value="1"/>
</dbReference>